<name>A0ABN9WIG7_9DINO</name>
<evidence type="ECO:0008006" key="4">
    <source>
        <dbReference type="Google" id="ProtNLM"/>
    </source>
</evidence>
<feature type="compositionally biased region" description="Low complexity" evidence="1">
    <location>
        <begin position="478"/>
        <end position="492"/>
    </location>
</feature>
<evidence type="ECO:0000256" key="1">
    <source>
        <dbReference type="SAM" id="MobiDB-lite"/>
    </source>
</evidence>
<reference evidence="2" key="1">
    <citation type="submission" date="2023-10" db="EMBL/GenBank/DDBJ databases">
        <authorList>
            <person name="Chen Y."/>
            <person name="Shah S."/>
            <person name="Dougan E. K."/>
            <person name="Thang M."/>
            <person name="Chan C."/>
        </authorList>
    </citation>
    <scope>NUCLEOTIDE SEQUENCE [LARGE SCALE GENOMIC DNA]</scope>
</reference>
<keyword evidence="3" id="KW-1185">Reference proteome</keyword>
<proteinExistence type="predicted"/>
<organism evidence="2 3">
    <name type="scientific">Prorocentrum cordatum</name>
    <dbReference type="NCBI Taxonomy" id="2364126"/>
    <lineage>
        <taxon>Eukaryota</taxon>
        <taxon>Sar</taxon>
        <taxon>Alveolata</taxon>
        <taxon>Dinophyceae</taxon>
        <taxon>Prorocentrales</taxon>
        <taxon>Prorocentraceae</taxon>
        <taxon>Prorocentrum</taxon>
    </lineage>
</organism>
<dbReference type="EMBL" id="CAUYUJ010018782">
    <property type="protein sequence ID" value="CAK0886285.1"/>
    <property type="molecule type" value="Genomic_DNA"/>
</dbReference>
<gene>
    <name evidence="2" type="ORF">PCOR1329_LOCUS67676</name>
</gene>
<evidence type="ECO:0000313" key="3">
    <source>
        <dbReference type="Proteomes" id="UP001189429"/>
    </source>
</evidence>
<feature type="compositionally biased region" description="Low complexity" evidence="1">
    <location>
        <begin position="41"/>
        <end position="54"/>
    </location>
</feature>
<dbReference type="Proteomes" id="UP001189429">
    <property type="component" value="Unassembled WGS sequence"/>
</dbReference>
<feature type="compositionally biased region" description="Low complexity" evidence="1">
    <location>
        <begin position="87"/>
        <end position="104"/>
    </location>
</feature>
<accession>A0ABN9WIG7</accession>
<comment type="caution">
    <text evidence="2">The sequence shown here is derived from an EMBL/GenBank/DDBJ whole genome shotgun (WGS) entry which is preliminary data.</text>
</comment>
<feature type="region of interest" description="Disordered" evidence="1">
    <location>
        <begin position="1"/>
        <end position="107"/>
    </location>
</feature>
<evidence type="ECO:0000313" key="2">
    <source>
        <dbReference type="EMBL" id="CAK0886285.1"/>
    </source>
</evidence>
<feature type="region of interest" description="Disordered" evidence="1">
    <location>
        <begin position="440"/>
        <end position="514"/>
    </location>
</feature>
<feature type="compositionally biased region" description="Gly residues" evidence="1">
    <location>
        <begin position="29"/>
        <end position="40"/>
    </location>
</feature>
<sequence length="534" mass="56314">MEPVPAPAAGPLASCLGCVVGAGPPRQGSGSGAAAPGGEGAPPDGAPAAASASPQWLARLGAGGPSNGLAVGLEEPKDNEVGGSWTSTPRASEQESSSSTASPSGVAGTESEKILGALVGGNASGSSPASDSSRRLVKQLSTTMRSFLWSKGHRNLLIRGITSFCQAMATLVLVVEAVDMPHKPFLMVFQLVASASLICQWRTADPRMFVVRGCASWAQASLFLHSIPCGRSWIWDHCATETWSTSMRMFRIMQVFKLVNRICNGLSLFCQFLFPQRMYGGHGNEQLFYRGWVQMTGIPINLTIGILKLYGVDSVREHELAEILIDFVRIPIIAVASWSLLDQWYTTGPNNTGHPFSDLYESLSRAGQTPCAALRLARGKLQRARVRAMEGAAAASRVAEGAVRTAVSTGQVVAAVPVKLASAASATFSPVAGCGRPVAANPEGGAPLEGHQPEPEPSLTAVVGGDDAAAESCSPVKAPRSTPRPRSTTQRAAPPPLGAQPRGTQTAQRVENETRPDRWHCFPARIACHFECWM</sequence>
<protein>
    <recommendedName>
        <fullName evidence="4">Autophagy-related protein 9</fullName>
    </recommendedName>
</protein>